<keyword evidence="2" id="KW-0560">Oxidoreductase</keyword>
<evidence type="ECO:0000256" key="3">
    <source>
        <dbReference type="RuleBase" id="RU000363"/>
    </source>
</evidence>
<dbReference type="Gene3D" id="3.40.50.720">
    <property type="entry name" value="NAD(P)-binding Rossmann-like Domain"/>
    <property type="match status" value="1"/>
</dbReference>
<organism evidence="5">
    <name type="scientific">Dyadobacter sp. 676</name>
    <dbReference type="NCBI Taxonomy" id="3088362"/>
    <lineage>
        <taxon>Bacteria</taxon>
        <taxon>Pseudomonadati</taxon>
        <taxon>Bacteroidota</taxon>
        <taxon>Cytophagia</taxon>
        <taxon>Cytophagales</taxon>
        <taxon>Spirosomataceae</taxon>
        <taxon>Dyadobacter</taxon>
    </lineage>
</organism>
<dbReference type="PRINTS" id="PR00080">
    <property type="entry name" value="SDRFAMILY"/>
</dbReference>
<dbReference type="PRINTS" id="PR00081">
    <property type="entry name" value="GDHRDH"/>
</dbReference>
<dbReference type="InterPro" id="IPR020904">
    <property type="entry name" value="Sc_DH/Rdtase_CS"/>
</dbReference>
<dbReference type="SUPFAM" id="SSF51735">
    <property type="entry name" value="NAD(P)-binding Rossmann-fold domains"/>
    <property type="match status" value="1"/>
</dbReference>
<dbReference type="SMART" id="SM00822">
    <property type="entry name" value="PKS_KR"/>
    <property type="match status" value="1"/>
</dbReference>
<dbReference type="AlphaFoldDB" id="A0AAU8FNK1"/>
<gene>
    <name evidence="5" type="ORF">ABV298_04980</name>
</gene>
<dbReference type="PANTHER" id="PTHR44196">
    <property type="entry name" value="DEHYDROGENASE/REDUCTASE SDR FAMILY MEMBER 7B"/>
    <property type="match status" value="1"/>
</dbReference>
<dbReference type="PANTHER" id="PTHR44196:SF1">
    <property type="entry name" value="DEHYDROGENASE_REDUCTASE SDR FAMILY MEMBER 7B"/>
    <property type="match status" value="1"/>
</dbReference>
<evidence type="ECO:0000313" key="5">
    <source>
        <dbReference type="EMBL" id="XCH25774.1"/>
    </source>
</evidence>
<dbReference type="GO" id="GO:0016020">
    <property type="term" value="C:membrane"/>
    <property type="evidence" value="ECO:0007669"/>
    <property type="project" value="TreeGrafter"/>
</dbReference>
<accession>A0AAU8FNK1</accession>
<reference evidence="5" key="1">
    <citation type="submission" date="2024-06" db="EMBL/GenBank/DDBJ databases">
        <title>Sequencing and assembly of the genome of Dyadobacter sp. strain 676, a symbiont of Cyamopsis tetragonoloba.</title>
        <authorList>
            <person name="Guro P."/>
            <person name="Sazanova A."/>
            <person name="Kuznetsova I."/>
            <person name="Belimov A."/>
            <person name="Safronova V."/>
        </authorList>
    </citation>
    <scope>NUCLEOTIDE SEQUENCE</scope>
    <source>
        <strain evidence="5">676</strain>
    </source>
</reference>
<dbReference type="GO" id="GO:0016491">
    <property type="term" value="F:oxidoreductase activity"/>
    <property type="evidence" value="ECO:0007669"/>
    <property type="project" value="UniProtKB-KW"/>
</dbReference>
<dbReference type="RefSeq" id="WP_353721071.1">
    <property type="nucleotide sequence ID" value="NZ_CP159289.1"/>
</dbReference>
<sequence length="341" mass="36557">MKNTFGFQNKNGRSLGIVLAGVGLLAFARAVYRRATRLDFRDKVVLITGGSRGLGLEIARIVQEKGAAVALCARSEEHLNRAASELGGSVLAVAADLTRAGEAQRVVDQVLGRFGRIDVLVNNAGIMLVGPENVLEAEDYQRVMAANCWTALHMIQAILPHFRARGVGHIANISSIGGKVSVPHMLPYSVSKFALTSLSEGLAAELKKDYIHVTTVIPSLMRTGSPRNISLKGDHEEEYAWFKIADSLPLLSQDARKAASCVVEGIAAGDTEVFLTPVGRAASVMNGIAPGAVTTLMRWVDRFLPRSDSKHVKKGYESESEATRGIIGSRTDAAAARNNEL</sequence>
<dbReference type="InterPro" id="IPR036291">
    <property type="entry name" value="NAD(P)-bd_dom_sf"/>
</dbReference>
<evidence type="ECO:0000256" key="1">
    <source>
        <dbReference type="ARBA" id="ARBA00006484"/>
    </source>
</evidence>
<feature type="domain" description="Ketoreductase" evidence="4">
    <location>
        <begin position="43"/>
        <end position="224"/>
    </location>
</feature>
<name>A0AAU8FNK1_9BACT</name>
<dbReference type="InterPro" id="IPR002347">
    <property type="entry name" value="SDR_fam"/>
</dbReference>
<dbReference type="PROSITE" id="PS00061">
    <property type="entry name" value="ADH_SHORT"/>
    <property type="match status" value="1"/>
</dbReference>
<proteinExistence type="inferred from homology"/>
<comment type="similarity">
    <text evidence="1 3">Belongs to the short-chain dehydrogenases/reductases (SDR) family.</text>
</comment>
<evidence type="ECO:0000259" key="4">
    <source>
        <dbReference type="SMART" id="SM00822"/>
    </source>
</evidence>
<evidence type="ECO:0000256" key="2">
    <source>
        <dbReference type="ARBA" id="ARBA00023002"/>
    </source>
</evidence>
<dbReference type="InterPro" id="IPR057326">
    <property type="entry name" value="KR_dom"/>
</dbReference>
<dbReference type="Pfam" id="PF00106">
    <property type="entry name" value="adh_short"/>
    <property type="match status" value="1"/>
</dbReference>
<dbReference type="EMBL" id="CP159289">
    <property type="protein sequence ID" value="XCH25774.1"/>
    <property type="molecule type" value="Genomic_DNA"/>
</dbReference>
<protein>
    <submittedName>
        <fullName evidence="5">SDR family NAD(P)-dependent oxidoreductase</fullName>
    </submittedName>
</protein>